<evidence type="ECO:0000313" key="3">
    <source>
        <dbReference type="Proteomes" id="UP000324800"/>
    </source>
</evidence>
<evidence type="ECO:0000256" key="1">
    <source>
        <dbReference type="SAM" id="MobiDB-lite"/>
    </source>
</evidence>
<comment type="caution">
    <text evidence="2">The sequence shown here is derived from an EMBL/GenBank/DDBJ whole genome shotgun (WGS) entry which is preliminary data.</text>
</comment>
<dbReference type="EMBL" id="SNRW01008447">
    <property type="protein sequence ID" value="KAA6379511.1"/>
    <property type="molecule type" value="Genomic_DNA"/>
</dbReference>
<name>A0A5J4VAJ1_9EUKA</name>
<gene>
    <name evidence="2" type="ORF">EZS28_024964</name>
</gene>
<feature type="compositionally biased region" description="Polar residues" evidence="1">
    <location>
        <begin position="167"/>
        <end position="180"/>
    </location>
</feature>
<proteinExistence type="predicted"/>
<organism evidence="2 3">
    <name type="scientific">Streblomastix strix</name>
    <dbReference type="NCBI Taxonomy" id="222440"/>
    <lineage>
        <taxon>Eukaryota</taxon>
        <taxon>Metamonada</taxon>
        <taxon>Preaxostyla</taxon>
        <taxon>Oxymonadida</taxon>
        <taxon>Streblomastigidae</taxon>
        <taxon>Streblomastix</taxon>
    </lineage>
</organism>
<feature type="compositionally biased region" description="Low complexity" evidence="1">
    <location>
        <begin position="375"/>
        <end position="386"/>
    </location>
</feature>
<evidence type="ECO:0000313" key="2">
    <source>
        <dbReference type="EMBL" id="KAA6379511.1"/>
    </source>
</evidence>
<accession>A0A5J4VAJ1</accession>
<feature type="region of interest" description="Disordered" evidence="1">
    <location>
        <begin position="167"/>
        <end position="188"/>
    </location>
</feature>
<reference evidence="2 3" key="1">
    <citation type="submission" date="2019-03" db="EMBL/GenBank/DDBJ databases">
        <title>Single cell metagenomics reveals metabolic interactions within the superorganism composed of flagellate Streblomastix strix and complex community of Bacteroidetes bacteria on its surface.</title>
        <authorList>
            <person name="Treitli S.C."/>
            <person name="Kolisko M."/>
            <person name="Husnik F."/>
            <person name="Keeling P."/>
            <person name="Hampl V."/>
        </authorList>
    </citation>
    <scope>NUCLEOTIDE SEQUENCE [LARGE SCALE GENOMIC DNA]</scope>
    <source>
        <strain evidence="2">ST1C</strain>
    </source>
</reference>
<feature type="compositionally biased region" description="Basic and acidic residues" evidence="1">
    <location>
        <begin position="303"/>
        <end position="313"/>
    </location>
</feature>
<protein>
    <submittedName>
        <fullName evidence="2">Uncharacterized protein</fullName>
    </submittedName>
</protein>
<feature type="region of interest" description="Disordered" evidence="1">
    <location>
        <begin position="207"/>
        <end position="401"/>
    </location>
</feature>
<feature type="compositionally biased region" description="Basic and acidic residues" evidence="1">
    <location>
        <begin position="342"/>
        <end position="358"/>
    </location>
</feature>
<feature type="compositionally biased region" description="Polar residues" evidence="1">
    <location>
        <begin position="210"/>
        <end position="280"/>
    </location>
</feature>
<feature type="region of interest" description="Disordered" evidence="1">
    <location>
        <begin position="117"/>
        <end position="149"/>
    </location>
</feature>
<dbReference type="AlphaFoldDB" id="A0A5J4VAJ1"/>
<dbReference type="Proteomes" id="UP000324800">
    <property type="component" value="Unassembled WGS sequence"/>
</dbReference>
<sequence>MLSGLFTEYPNKDCSAFFYPTKNYRPTPIPRPKYLNLSEEQWNLGESPQRGSYIPGLIYVNDGVAGFINIHYQIYQSIPEVVKGLIVFTSEQIVQSEAESKEQEQLTNQIERVVADGTDDNEDSNQSEHAIEPKHFTNGNDGLRKNDSGTQLQATVNGEANSQINITKTSANTPPHNANGSDGLGGNGYEAQLLAATNENKQQNRHAIDNTGSENNNEQTNDNRTGGQQINQGSDIESQLEQDNGNTKLGETGSSHTSNSEQELRNANISQPKGQPTLIITPSELGQVKRKVVVPKKGMQPTIDHDTRSKTDQQKSVPNMPLGSPEARANFDTPNHFAPQQEQRKKADVAPVTEDKSIKPPKATRPVQDSRNRNKNSNSKIRQKQSPIPRLTSRISWTEQE</sequence>